<keyword evidence="3" id="KW-1185">Reference proteome</keyword>
<sequence>MSCRYWRRLLTIVRTPPTRARIPDDAIRNRCVPPSCVARPCTGSDMALIHPSACVTCGRDRYSPERIPRAGPVAIRPVPWISARGSRTSPPGHPCAGPLGEGGRSGHRSEPAGRAVLSTTPNRGQPSDVRASVDIPATTIDLSQLTTREATGPGTVRNRSGNLTPGGIGTPELYGWRRRGETSTVLLPLPMEAWDESRHHRCHPPGNHGASGGAASGIVDTRRRGSRRRSPAAPPATSVRLRSRGTQTCLPSRTAATISATASSTGTALFCEPSR</sequence>
<feature type="region of interest" description="Disordered" evidence="1">
    <location>
        <begin position="143"/>
        <end position="171"/>
    </location>
</feature>
<proteinExistence type="predicted"/>
<reference evidence="2 3" key="1">
    <citation type="submission" date="2019-06" db="EMBL/GenBank/DDBJ databases">
        <title>Sequencing the genomes of 1000 actinobacteria strains.</title>
        <authorList>
            <person name="Klenk H.-P."/>
        </authorList>
    </citation>
    <scope>NUCLEOTIDE SEQUENCE [LARGE SCALE GENOMIC DNA]</scope>
    <source>
        <strain evidence="2 3">DSM 45015</strain>
    </source>
</reference>
<name>A0A543NK06_9ACTN</name>
<feature type="region of interest" description="Disordered" evidence="1">
    <location>
        <begin position="84"/>
        <end position="130"/>
    </location>
</feature>
<gene>
    <name evidence="2" type="ORF">FHX37_2075</name>
</gene>
<evidence type="ECO:0000313" key="3">
    <source>
        <dbReference type="Proteomes" id="UP000317422"/>
    </source>
</evidence>
<dbReference type="Proteomes" id="UP000317422">
    <property type="component" value="Unassembled WGS sequence"/>
</dbReference>
<accession>A0A543NK06</accession>
<protein>
    <submittedName>
        <fullName evidence="2">Uncharacterized protein</fullName>
    </submittedName>
</protein>
<comment type="caution">
    <text evidence="2">The sequence shown here is derived from an EMBL/GenBank/DDBJ whole genome shotgun (WGS) entry which is preliminary data.</text>
</comment>
<evidence type="ECO:0000313" key="2">
    <source>
        <dbReference type="EMBL" id="TQN32147.1"/>
    </source>
</evidence>
<dbReference type="AlphaFoldDB" id="A0A543NK06"/>
<organism evidence="2 3">
    <name type="scientific">Haloactinospora alba</name>
    <dbReference type="NCBI Taxonomy" id="405555"/>
    <lineage>
        <taxon>Bacteria</taxon>
        <taxon>Bacillati</taxon>
        <taxon>Actinomycetota</taxon>
        <taxon>Actinomycetes</taxon>
        <taxon>Streptosporangiales</taxon>
        <taxon>Nocardiopsidaceae</taxon>
        <taxon>Haloactinospora</taxon>
    </lineage>
</organism>
<evidence type="ECO:0000256" key="1">
    <source>
        <dbReference type="SAM" id="MobiDB-lite"/>
    </source>
</evidence>
<feature type="region of interest" description="Disordered" evidence="1">
    <location>
        <begin position="197"/>
        <end position="248"/>
    </location>
</feature>
<dbReference type="EMBL" id="VFQC01000001">
    <property type="protein sequence ID" value="TQN32147.1"/>
    <property type="molecule type" value="Genomic_DNA"/>
</dbReference>